<sequence length="110" mass="12171">MWAYLDLCHVLLICSSTTSKRLTPASWHTELKGSFHRIEQSFHKAQNPANTSVSSKTTASHLVDRQDNYRTSYTGVSPSAVNADPNKGHNRCRVVLLETNGASLQTNLSI</sequence>
<organism evidence="3 4">
    <name type="scientific">Batillaria attramentaria</name>
    <dbReference type="NCBI Taxonomy" id="370345"/>
    <lineage>
        <taxon>Eukaryota</taxon>
        <taxon>Metazoa</taxon>
        <taxon>Spiralia</taxon>
        <taxon>Lophotrochozoa</taxon>
        <taxon>Mollusca</taxon>
        <taxon>Gastropoda</taxon>
        <taxon>Caenogastropoda</taxon>
        <taxon>Sorbeoconcha</taxon>
        <taxon>Cerithioidea</taxon>
        <taxon>Batillariidae</taxon>
        <taxon>Batillaria</taxon>
    </lineage>
</organism>
<name>A0ABD0L967_9CAEN</name>
<feature type="chain" id="PRO_5044824227" evidence="2">
    <location>
        <begin position="20"/>
        <end position="110"/>
    </location>
</feature>
<feature type="compositionally biased region" description="Polar residues" evidence="1">
    <location>
        <begin position="46"/>
        <end position="60"/>
    </location>
</feature>
<accession>A0ABD0L967</accession>
<feature type="region of interest" description="Disordered" evidence="1">
    <location>
        <begin position="46"/>
        <end position="65"/>
    </location>
</feature>
<keyword evidence="4" id="KW-1185">Reference proteome</keyword>
<proteinExistence type="predicted"/>
<protein>
    <submittedName>
        <fullName evidence="3">Uncharacterized protein</fullName>
    </submittedName>
</protein>
<dbReference type="AlphaFoldDB" id="A0ABD0L967"/>
<dbReference type="EMBL" id="JACVVK020000072">
    <property type="protein sequence ID" value="KAK7495813.1"/>
    <property type="molecule type" value="Genomic_DNA"/>
</dbReference>
<evidence type="ECO:0000313" key="4">
    <source>
        <dbReference type="Proteomes" id="UP001519460"/>
    </source>
</evidence>
<keyword evidence="2" id="KW-0732">Signal</keyword>
<evidence type="ECO:0000256" key="1">
    <source>
        <dbReference type="SAM" id="MobiDB-lite"/>
    </source>
</evidence>
<feature type="non-terminal residue" evidence="3">
    <location>
        <position position="110"/>
    </location>
</feature>
<gene>
    <name evidence="3" type="ORF">BaRGS_00013033</name>
</gene>
<comment type="caution">
    <text evidence="3">The sequence shown here is derived from an EMBL/GenBank/DDBJ whole genome shotgun (WGS) entry which is preliminary data.</text>
</comment>
<reference evidence="3 4" key="1">
    <citation type="journal article" date="2023" name="Sci. Data">
        <title>Genome assembly of the Korean intertidal mud-creeper Batillaria attramentaria.</title>
        <authorList>
            <person name="Patra A.K."/>
            <person name="Ho P.T."/>
            <person name="Jun S."/>
            <person name="Lee S.J."/>
            <person name="Kim Y."/>
            <person name="Won Y.J."/>
        </authorList>
    </citation>
    <scope>NUCLEOTIDE SEQUENCE [LARGE SCALE GENOMIC DNA]</scope>
    <source>
        <strain evidence="3">Wonlab-2016</strain>
    </source>
</reference>
<feature type="signal peptide" evidence="2">
    <location>
        <begin position="1"/>
        <end position="19"/>
    </location>
</feature>
<evidence type="ECO:0000313" key="3">
    <source>
        <dbReference type="EMBL" id="KAK7495813.1"/>
    </source>
</evidence>
<dbReference type="Proteomes" id="UP001519460">
    <property type="component" value="Unassembled WGS sequence"/>
</dbReference>
<evidence type="ECO:0000256" key="2">
    <source>
        <dbReference type="SAM" id="SignalP"/>
    </source>
</evidence>